<dbReference type="Proteomes" id="UP001148629">
    <property type="component" value="Unassembled WGS sequence"/>
</dbReference>
<dbReference type="EMBL" id="JANRMS010000127">
    <property type="protein sequence ID" value="KAJ3546051.1"/>
    <property type="molecule type" value="Genomic_DNA"/>
</dbReference>
<gene>
    <name evidence="1" type="ORF">NM208_g2202</name>
</gene>
<name>A0ACC1STH1_9HYPO</name>
<reference evidence="1" key="1">
    <citation type="submission" date="2022-08" db="EMBL/GenBank/DDBJ databases">
        <title>Genome Sequence of Fusarium decemcellulare.</title>
        <authorList>
            <person name="Buettner E."/>
        </authorList>
    </citation>
    <scope>NUCLEOTIDE SEQUENCE</scope>
    <source>
        <strain evidence="1">Babe19</strain>
    </source>
</reference>
<accession>A0ACC1STH1</accession>
<comment type="caution">
    <text evidence="1">The sequence shown here is derived from an EMBL/GenBank/DDBJ whole genome shotgun (WGS) entry which is preliminary data.</text>
</comment>
<sequence>MPTVQDVDIATYDGLKLKATFYGVGSQKPCIIMSSGFSGLRHHFLPDFAARFNEAGYGALVYDNRCWGDSEGLPRNEVDPWLQTRDYLDVFNYVAGHSDVDPSKIVYWGSSMSGGNAICAATMNKNLAGVIAQVPFISGEFLTRIPGPPTALLTSNRHPTSNTCIPVFPSSLEELQNGTSKAVLKDPGAIPFLAEQTRRGWEYSKSCTLQSLTNTMLHEPLAYIHRVSPTPLLMVVAEQDVTTQTHLQFEAFEKALQPKNVEGSKGSGSFFSILW</sequence>
<protein>
    <submittedName>
        <fullName evidence="1">Uncharacterized protein</fullName>
    </submittedName>
</protein>
<evidence type="ECO:0000313" key="2">
    <source>
        <dbReference type="Proteomes" id="UP001148629"/>
    </source>
</evidence>
<organism evidence="1 2">
    <name type="scientific">Fusarium decemcellulare</name>
    <dbReference type="NCBI Taxonomy" id="57161"/>
    <lineage>
        <taxon>Eukaryota</taxon>
        <taxon>Fungi</taxon>
        <taxon>Dikarya</taxon>
        <taxon>Ascomycota</taxon>
        <taxon>Pezizomycotina</taxon>
        <taxon>Sordariomycetes</taxon>
        <taxon>Hypocreomycetidae</taxon>
        <taxon>Hypocreales</taxon>
        <taxon>Nectriaceae</taxon>
        <taxon>Fusarium</taxon>
        <taxon>Fusarium decemcellulare species complex</taxon>
    </lineage>
</organism>
<evidence type="ECO:0000313" key="1">
    <source>
        <dbReference type="EMBL" id="KAJ3546051.1"/>
    </source>
</evidence>
<proteinExistence type="predicted"/>
<keyword evidence="2" id="KW-1185">Reference proteome</keyword>